<protein>
    <submittedName>
        <fullName evidence="1">Uncharacterized protein</fullName>
    </submittedName>
</protein>
<evidence type="ECO:0000313" key="1">
    <source>
        <dbReference type="EMBL" id="MFD1547067.1"/>
    </source>
</evidence>
<keyword evidence="2" id="KW-1185">Reference proteome</keyword>
<dbReference type="Proteomes" id="UP001597097">
    <property type="component" value="Unassembled WGS sequence"/>
</dbReference>
<gene>
    <name evidence="1" type="ORF">ACFSJ0_59215</name>
</gene>
<dbReference type="RefSeq" id="WP_219536526.1">
    <property type="nucleotide sequence ID" value="NZ_JAHKRM010000031.1"/>
</dbReference>
<evidence type="ECO:0000313" key="2">
    <source>
        <dbReference type="Proteomes" id="UP001597097"/>
    </source>
</evidence>
<reference evidence="2" key="1">
    <citation type="journal article" date="2019" name="Int. J. Syst. Evol. Microbiol.">
        <title>The Global Catalogue of Microorganisms (GCM) 10K type strain sequencing project: providing services to taxonomists for standard genome sequencing and annotation.</title>
        <authorList>
            <consortium name="The Broad Institute Genomics Platform"/>
            <consortium name="The Broad Institute Genome Sequencing Center for Infectious Disease"/>
            <person name="Wu L."/>
            <person name="Ma J."/>
        </authorList>
    </citation>
    <scope>NUCLEOTIDE SEQUENCE [LARGE SCALE GENOMIC DNA]</scope>
    <source>
        <strain evidence="2">CGMCC 1.15399</strain>
    </source>
</reference>
<sequence>MTKKIGISLPDETYAWVQAKIEQGSAESVSGLIAQSLDRDRKREELRELLEEWSVEVGPPTAEEQTWVNEAVAKAHTAAAKNYGDSASAA</sequence>
<organism evidence="1 2">
    <name type="scientific">Nonomuraea guangzhouensis</name>
    <dbReference type="NCBI Taxonomy" id="1291555"/>
    <lineage>
        <taxon>Bacteria</taxon>
        <taxon>Bacillati</taxon>
        <taxon>Actinomycetota</taxon>
        <taxon>Actinomycetes</taxon>
        <taxon>Streptosporangiales</taxon>
        <taxon>Streptosporangiaceae</taxon>
        <taxon>Nonomuraea</taxon>
    </lineage>
</organism>
<accession>A0ABW4GX39</accession>
<proteinExistence type="predicted"/>
<dbReference type="EMBL" id="JBHUCM010000070">
    <property type="protein sequence ID" value="MFD1547067.1"/>
    <property type="molecule type" value="Genomic_DNA"/>
</dbReference>
<comment type="caution">
    <text evidence="1">The sequence shown here is derived from an EMBL/GenBank/DDBJ whole genome shotgun (WGS) entry which is preliminary data.</text>
</comment>
<name>A0ABW4GX39_9ACTN</name>